<proteinExistence type="predicted"/>
<gene>
    <name evidence="1" type="ORF">FS320_35100</name>
</gene>
<evidence type="ECO:0000313" key="1">
    <source>
        <dbReference type="EMBL" id="MPR30138.1"/>
    </source>
</evidence>
<accession>A0A5N7MTE5</accession>
<sequence length="131" mass="14304">MSLSNLAIRSHSRARKFALNLAFTAIDAQMTSTIQQMALTAVSEFSMDEAASFANRRGLLRRNRFSDIDQGIDEVRATKETLELVNDLPLGVPSREDLENFSESLAGVLCAFAEERCAGIEMAAEAYALAA</sequence>
<name>A0A5N7MTE5_9HYPH</name>
<dbReference type="EMBL" id="VOSK01000315">
    <property type="protein sequence ID" value="MPR30138.1"/>
    <property type="molecule type" value="Genomic_DNA"/>
</dbReference>
<organism evidence="1 2">
    <name type="scientific">Microvirga tunisiensis</name>
    <dbReference type="NCBI Taxonomy" id="2108360"/>
    <lineage>
        <taxon>Bacteria</taxon>
        <taxon>Pseudomonadati</taxon>
        <taxon>Pseudomonadota</taxon>
        <taxon>Alphaproteobacteria</taxon>
        <taxon>Hyphomicrobiales</taxon>
        <taxon>Methylobacteriaceae</taxon>
        <taxon>Microvirga</taxon>
    </lineage>
</organism>
<dbReference type="RefSeq" id="WP_152716997.1">
    <property type="nucleotide sequence ID" value="NZ_VOSJ01000341.1"/>
</dbReference>
<evidence type="ECO:0000313" key="2">
    <source>
        <dbReference type="Proteomes" id="UP000403266"/>
    </source>
</evidence>
<keyword evidence="2" id="KW-1185">Reference proteome</keyword>
<reference evidence="1 2" key="1">
    <citation type="journal article" date="2019" name="Syst. Appl. Microbiol.">
        <title>Microvirga tunisiensis sp. nov., a root nodule symbiotic bacterium isolated from Lupinus micranthus and L. luteus grown in Northern Tunisia.</title>
        <authorList>
            <person name="Msaddak A."/>
            <person name="Rejili M."/>
            <person name="Duran D."/>
            <person name="Mars M."/>
            <person name="Palacios J.M."/>
            <person name="Ruiz-Argueso T."/>
            <person name="Rey L."/>
            <person name="Imperial J."/>
        </authorList>
    </citation>
    <scope>NUCLEOTIDE SEQUENCE [LARGE SCALE GENOMIC DNA]</scope>
    <source>
        <strain evidence="1 2">Lmie10</strain>
    </source>
</reference>
<protein>
    <submittedName>
        <fullName evidence="1">Uncharacterized protein</fullName>
    </submittedName>
</protein>
<dbReference type="AlphaFoldDB" id="A0A5N7MTE5"/>
<comment type="caution">
    <text evidence="1">The sequence shown here is derived from an EMBL/GenBank/DDBJ whole genome shotgun (WGS) entry which is preliminary data.</text>
</comment>
<dbReference type="Proteomes" id="UP000403266">
    <property type="component" value="Unassembled WGS sequence"/>
</dbReference>